<dbReference type="Gene3D" id="3.30.70.141">
    <property type="entry name" value="Nucleoside diphosphate kinase-like domain"/>
    <property type="match status" value="2"/>
</dbReference>
<evidence type="ECO:0000256" key="1">
    <source>
        <dbReference type="ARBA" id="ARBA00022490"/>
    </source>
</evidence>
<feature type="compositionally biased region" description="Basic and acidic residues" evidence="7">
    <location>
        <begin position="381"/>
        <end position="391"/>
    </location>
</feature>
<feature type="region of interest" description="Disordered" evidence="7">
    <location>
        <begin position="1"/>
        <end position="23"/>
    </location>
</feature>
<comment type="function">
    <text evidence="2">In cyliated cells, dynein axonemal particle-specific protein required for deployment of ODA to the axoneme. Interacts with outer dynein arm (ODA) subunits.</text>
</comment>
<dbReference type="GeneID" id="117369372"/>
<evidence type="ECO:0000313" key="12">
    <source>
        <dbReference type="RefSeq" id="XP_033819744.1"/>
    </source>
</evidence>
<evidence type="ECO:0000256" key="3">
    <source>
        <dbReference type="ARBA" id="ARBA00024190"/>
    </source>
</evidence>
<protein>
    <recommendedName>
        <fullName evidence="4">Dynein axonemal assembly factor 8</fullName>
    </recommendedName>
    <alternativeName>
        <fullName evidence="5">Dynein axonemal-associated protein 1</fullName>
    </alternativeName>
</protein>
<dbReference type="KEGG" id="gsh:117369372"/>
<sequence length="1671" mass="187709">MESGSKPENRTCWTDSSTYPLKSGTSEWESIFSTVKAKVPSLDSDTSSSDCDDSEVFIFQRAEANLIPDLSEELSDVTLEDLKMQKVFEPIRLIKEAWNDTPKKSEVQIERAIASPEPSEHISLESHEVSSFASSADVPPLHQDGECVNSIRLRDGTARKDELCCQRDPWTSLSLSMEEPTFGNSPGEINKSTERNVPLNWESWLQQRSDSDILEIDNQPCWKNTAHSQEDQQNPTTKSQLDLNLQYIMQWDLDKIIQNLQKQEDVRMNSEETFLLEANTKDVSKHLVVKTQDRLMEQLQLLCAKQSKEMSWCCNRTANSENSFAGLSSLRKKSFSNRGCNTINGSEWGYSKEPPTIYIDLRNVKLQKSESLSEDNQGQNADRKTANRRDVTGKSLLLQQLRKARQEASAASIPLEAEVYEEEMSQNPEHLKASSVIRIQKKHYLKTRAEVNNIALKESRNSEAILLATGLERPVSHLSKQPEKKLGSTGSMQKMESAYISLSKVLESLRTEDKPEVLMHKENQMKDKQRRQRLQAQLERLKPRHSVSGKQPMAEKTPVLFHVEASYSSIINTLPVAESIESEMLLMTVLLSSCGQVSNCGQHNSHTPDALLSAANVYHVLVTWLLSLVLGFKVRGKSSAPFQVVGLQQAWQEDGLALYACLVPQQDESPAQTKIKNREHKTKENLRGTSTFYQQASMFLSHTWLQSIFWWREDVTRHLQDQLFPLLPEIPAVRLCNVISINPDPKAVEKAFDLPCGFYWQTMETDEKYSAFGTDLGDCADSEMEVAMTLVFQTLLSNPVAFHHMLQLILSSSLDICGLRLLYPSFSTLVSSTENLPSLYTAEDGKALPPILALALRGHKACSTFRDIFGPFDPQLAVVTDCHSINAIYCKIKAEPLLYMPHMETRIHWELCVWFGGRVPCNGVVQVGIQNPASEHNRLKSESSSDTEQEKDFLPDVVLSRPPATLVSVIKGDVFLMVSPAVPPCAYGDVISTCTRRGFSVQGIKRICISPKRGSMLSMSNSQIAVFCPNKSSNPLPVKFPEEEPTSEPSLHCLILVLRKENASHHAPALTKGLMHELAEQGFLRDVRSSLPHNMELDLALCFHIMPYTDCLLQTLGGNLNTLPESGNLAEDIFSKRNYASNPETEQVVILTLTGQDTMLNAGNFLRQILHPTMKKQHSDPGEPIPRFELLGLKWLPCLSQSQAKEITPFEVGDVQWQRSIDQLASTPALICALRGINAFVCLAERLKVLTSLVGKLSNSHGKLHSVMSLTPEMAIRQAALFFTDKDFVSDPGNRPTLKYIPPPNRSYRTEGGEARRGQTESVFSYMLSGPQLLCTVLLIKPSAWACNLAKILRKLDLEKFHAVGMKHMCLTEERALELLSPKVKQDPETLQAHSSYLTSGPLVVLCLQRQNAVKKLLDLLGPEDPKKARSHDQFLWRAQYGISSVQNGFYSSLSYQTAVRDMKNFFPEGLCCCAKSPVLEEEEIFNMKSDPLVSLEFCHQRKIVKQEVRRQLSFLSSEQTLTQGLSLLNVLCQSTCLIFTAPMLLDWEHPPYIELLDQLIIKEFVVTGVRLTRLDQTQTHLVSELLSFSDSAKCSLLMDGPCLVIAAQRDNAVTCFESLLDSISWQKPSVQDYMQYLLYPKTEKQAEALLCCFFDSLSLLSTYQIVPQAS</sequence>
<dbReference type="InterPro" id="IPR036850">
    <property type="entry name" value="NDK-like_dom_sf"/>
</dbReference>
<organism evidence="9 11">
    <name type="scientific">Geotrypetes seraphini</name>
    <name type="common">Gaboon caecilian</name>
    <name type="synonym">Caecilia seraphini</name>
    <dbReference type="NCBI Taxonomy" id="260995"/>
    <lineage>
        <taxon>Eukaryota</taxon>
        <taxon>Metazoa</taxon>
        <taxon>Chordata</taxon>
        <taxon>Craniata</taxon>
        <taxon>Vertebrata</taxon>
        <taxon>Euteleostomi</taxon>
        <taxon>Amphibia</taxon>
        <taxon>Gymnophiona</taxon>
        <taxon>Geotrypetes</taxon>
    </lineage>
</organism>
<evidence type="ECO:0000256" key="5">
    <source>
        <dbReference type="ARBA" id="ARBA00030565"/>
    </source>
</evidence>
<proteinExistence type="inferred from homology"/>
<dbReference type="GO" id="GO:0070840">
    <property type="term" value="F:dynein complex binding"/>
    <property type="evidence" value="ECO:0007669"/>
    <property type="project" value="InterPro"/>
</dbReference>
<dbReference type="InterPro" id="IPR034907">
    <property type="entry name" value="NDK-like_dom"/>
</dbReference>
<dbReference type="SUPFAM" id="SSF54919">
    <property type="entry name" value="Nucleoside diphosphate kinase, NDK"/>
    <property type="match status" value="3"/>
</dbReference>
<evidence type="ECO:0000313" key="11">
    <source>
        <dbReference type="RefSeq" id="XP_033819743.1"/>
    </source>
</evidence>
<evidence type="ECO:0000256" key="6">
    <source>
        <dbReference type="PROSITE-ProRule" id="PRU00706"/>
    </source>
</evidence>
<feature type="compositionally biased region" description="Polar residues" evidence="7">
    <location>
        <begin position="11"/>
        <end position="23"/>
    </location>
</feature>
<dbReference type="RefSeq" id="XP_033819742.1">
    <property type="nucleotide sequence ID" value="XM_033963851.1"/>
</dbReference>
<keyword evidence="1" id="KW-0963">Cytoplasm</keyword>
<evidence type="ECO:0000259" key="8">
    <source>
        <dbReference type="SMART" id="SM00562"/>
    </source>
</evidence>
<comment type="caution">
    <text evidence="6">Lacks conserved residue(s) required for the propagation of feature annotation.</text>
</comment>
<keyword evidence="9" id="KW-1185">Reference proteome</keyword>
<feature type="domain" description="Nucleoside diphosphate kinase-like" evidence="8">
    <location>
        <begin position="1333"/>
        <end position="1473"/>
    </location>
</feature>
<comment type="subcellular location">
    <subcellularLocation>
        <location evidence="3">Dynein axonemal particle</location>
    </subcellularLocation>
</comment>
<evidence type="ECO:0000313" key="10">
    <source>
        <dbReference type="RefSeq" id="XP_033819742.1"/>
    </source>
</evidence>
<dbReference type="Pfam" id="PF00334">
    <property type="entry name" value="NDK"/>
    <property type="match status" value="1"/>
</dbReference>
<dbReference type="GO" id="GO:0005879">
    <property type="term" value="C:axonemal microtubule"/>
    <property type="evidence" value="ECO:0007669"/>
    <property type="project" value="TreeGrafter"/>
</dbReference>
<name>A0A6P8SUL2_GEOSA</name>
<dbReference type="GO" id="GO:0120293">
    <property type="term" value="C:dynein axonemal particle"/>
    <property type="evidence" value="ECO:0007669"/>
    <property type="project" value="UniProtKB-SubCell"/>
</dbReference>
<dbReference type="PANTHER" id="PTHR43109">
    <property type="entry name" value="NUCLEOSIDE DIPHOSPHATE KINASE 7"/>
    <property type="match status" value="1"/>
</dbReference>
<evidence type="ECO:0000256" key="2">
    <source>
        <dbReference type="ARBA" id="ARBA00024177"/>
    </source>
</evidence>
<evidence type="ECO:0000313" key="9">
    <source>
        <dbReference type="Proteomes" id="UP000515159"/>
    </source>
</evidence>
<dbReference type="RefSeq" id="XP_033819743.1">
    <property type="nucleotide sequence ID" value="XM_033963852.1"/>
</dbReference>
<evidence type="ECO:0000256" key="4">
    <source>
        <dbReference type="ARBA" id="ARBA00024428"/>
    </source>
</evidence>
<gene>
    <name evidence="10 11 12" type="primary">C11H16orf71</name>
</gene>
<dbReference type="RefSeq" id="XP_033819744.1">
    <property type="nucleotide sequence ID" value="XM_033963853.1"/>
</dbReference>
<feature type="region of interest" description="Disordered" evidence="7">
    <location>
        <begin position="369"/>
        <end position="391"/>
    </location>
</feature>
<dbReference type="Proteomes" id="UP000515159">
    <property type="component" value="Chromosome 11"/>
</dbReference>
<accession>A0A6P8SUL2</accession>
<comment type="similarity">
    <text evidence="6">Belongs to the NDK family.</text>
</comment>
<dbReference type="PANTHER" id="PTHR43109:SF3">
    <property type="entry name" value="DYNEIN AXONEMAL ASSEMBLY FACTOR 8"/>
    <property type="match status" value="1"/>
</dbReference>
<dbReference type="CTD" id="146562"/>
<evidence type="ECO:0000256" key="7">
    <source>
        <dbReference type="SAM" id="MobiDB-lite"/>
    </source>
</evidence>
<dbReference type="OrthoDB" id="2162449at2759"/>
<dbReference type="PROSITE" id="PS51374">
    <property type="entry name" value="NDPK_LIKE"/>
    <property type="match status" value="1"/>
</dbReference>
<reference evidence="10 11" key="1">
    <citation type="submission" date="2025-04" db="UniProtKB">
        <authorList>
            <consortium name="RefSeq"/>
        </authorList>
    </citation>
    <scope>IDENTIFICATION</scope>
</reference>
<dbReference type="InterPro" id="IPR031531">
    <property type="entry name" value="DNAAF8"/>
</dbReference>
<dbReference type="Pfam" id="PF15773">
    <property type="entry name" value="DAAP1"/>
    <property type="match status" value="2"/>
</dbReference>
<dbReference type="SMART" id="SM00562">
    <property type="entry name" value="NDK"/>
    <property type="match status" value="1"/>
</dbReference>